<dbReference type="Proteomes" id="UP000006258">
    <property type="component" value="Unassembled WGS sequence"/>
</dbReference>
<dbReference type="EMBL" id="ACHA02000012">
    <property type="protein sequence ID" value="EFK56296.1"/>
    <property type="molecule type" value="Genomic_DNA"/>
</dbReference>
<dbReference type="RefSeq" id="WP_002994679.1">
    <property type="nucleotide sequence ID" value="NZ_GL379770.1"/>
</dbReference>
<dbReference type="Pfam" id="PF10677">
    <property type="entry name" value="DUF2490"/>
    <property type="match status" value="1"/>
</dbReference>
<evidence type="ECO:0008006" key="4">
    <source>
        <dbReference type="Google" id="ProtNLM"/>
    </source>
</evidence>
<organism evidence="2 3">
    <name type="scientific">Sphingobacterium spiritivorum ATCC 33861</name>
    <dbReference type="NCBI Taxonomy" id="525373"/>
    <lineage>
        <taxon>Bacteria</taxon>
        <taxon>Pseudomonadati</taxon>
        <taxon>Bacteroidota</taxon>
        <taxon>Sphingobacteriia</taxon>
        <taxon>Sphingobacteriales</taxon>
        <taxon>Sphingobacteriaceae</taxon>
        <taxon>Sphingobacterium</taxon>
    </lineage>
</organism>
<protein>
    <recommendedName>
        <fullName evidence="4">DUF2490 domain-containing protein</fullName>
    </recommendedName>
</protein>
<feature type="signal peptide" evidence="1">
    <location>
        <begin position="1"/>
        <end position="22"/>
    </location>
</feature>
<name>D7VR95_SPHSI</name>
<keyword evidence="3" id="KW-1185">Reference proteome</keyword>
<dbReference type="eggNOG" id="COG3637">
    <property type="taxonomic scope" value="Bacteria"/>
</dbReference>
<evidence type="ECO:0000313" key="3">
    <source>
        <dbReference type="Proteomes" id="UP000006258"/>
    </source>
</evidence>
<keyword evidence="1" id="KW-0732">Signal</keyword>
<accession>D7VR95</accession>
<sequence length="226" mass="26408">MKTIFTAVSVLLLMFSATPSVAQSASSEDLGAWYILMGDEKIAKRWVLSYDFQYRNHNIMGDLDQLLLRSGVGYDLSENNNNLLLGYAYVLQDIDGLIPEQISEHRIYQQFLTKQKFGRVAISHRYRFEQRFMRKRTDLRMRYFLSVNVPLSTQEMKPRTVYFSAYNEVFINMKKEAFDQNRLYGSVGYVVSPKIRVEAGLLNQHFGERKRNLLQVRMLTSNIFAN</sequence>
<dbReference type="HOGENOM" id="CLU_089264_0_1_10"/>
<proteinExistence type="predicted"/>
<comment type="caution">
    <text evidence="2">The sequence shown here is derived from an EMBL/GenBank/DDBJ whole genome shotgun (WGS) entry which is preliminary data.</text>
</comment>
<dbReference type="STRING" id="525373.HMPREF0766_13499"/>
<dbReference type="OrthoDB" id="1118734at2"/>
<gene>
    <name evidence="2" type="ORF">HMPREF0766_13499</name>
</gene>
<evidence type="ECO:0000313" key="2">
    <source>
        <dbReference type="EMBL" id="EFK56296.1"/>
    </source>
</evidence>
<dbReference type="AlphaFoldDB" id="D7VR95"/>
<feature type="chain" id="PRO_5003107189" description="DUF2490 domain-containing protein" evidence="1">
    <location>
        <begin position="23"/>
        <end position="226"/>
    </location>
</feature>
<dbReference type="InterPro" id="IPR019619">
    <property type="entry name" value="DUF2490"/>
</dbReference>
<reference evidence="2" key="1">
    <citation type="submission" date="2010-07" db="EMBL/GenBank/DDBJ databases">
        <authorList>
            <person name="Muzny D."/>
            <person name="Qin X."/>
            <person name="Buhay C."/>
            <person name="Dugan-Rocha S."/>
            <person name="Ding Y."/>
            <person name="Chen G."/>
            <person name="Hawes A."/>
            <person name="Holder M."/>
            <person name="Jhangiani S."/>
            <person name="Johnson A."/>
            <person name="Khan Z."/>
            <person name="Li Z."/>
            <person name="Liu W."/>
            <person name="Liu X."/>
            <person name="Perez L."/>
            <person name="Shen H."/>
            <person name="Wang Q."/>
            <person name="Watt J."/>
            <person name="Xi L."/>
            <person name="Xin Y."/>
            <person name="Zhou J."/>
            <person name="Deng J."/>
            <person name="Jiang H."/>
            <person name="Liu Y."/>
            <person name="Qu J."/>
            <person name="Song X.-Z."/>
            <person name="Zhang L."/>
            <person name="Villasana D."/>
            <person name="Johnson A."/>
            <person name="Liu J."/>
            <person name="Liyanage D."/>
            <person name="Lorensuhewa L."/>
            <person name="Robinson T."/>
            <person name="Song A."/>
            <person name="Song B.-B."/>
            <person name="Dinh H."/>
            <person name="Thornton R."/>
            <person name="Coyle M."/>
            <person name="Francisco L."/>
            <person name="Jackson L."/>
            <person name="Javaid M."/>
            <person name="Korchina V."/>
            <person name="Kovar C."/>
            <person name="Mata R."/>
            <person name="Mathew T."/>
            <person name="Ngo R."/>
            <person name="Nguyen L."/>
            <person name="Nguyen N."/>
            <person name="Okwuonu G."/>
            <person name="Ongeri F."/>
            <person name="Pham C."/>
            <person name="Simmons D."/>
            <person name="Wilczek-Boney K."/>
            <person name="Hale W."/>
            <person name="Jakkamsetti A."/>
            <person name="Pham P."/>
            <person name="Ruth R."/>
            <person name="San Lucas F."/>
            <person name="Warren J."/>
            <person name="Zhang J."/>
            <person name="Zhao Z."/>
            <person name="Zhou C."/>
            <person name="Zhu D."/>
            <person name="Lee S."/>
            <person name="Bess C."/>
            <person name="Blankenburg K."/>
            <person name="Forbes L."/>
            <person name="Fu Q."/>
            <person name="Gubbala S."/>
            <person name="Hirani K."/>
            <person name="Jayaseelan J.C."/>
            <person name="Lara F."/>
            <person name="Munidasa M."/>
            <person name="Palculict T."/>
            <person name="Patil S."/>
            <person name="Pu L.-L."/>
            <person name="Saada N."/>
            <person name="Tang L."/>
            <person name="Weissenberger G."/>
            <person name="Zhu Y."/>
            <person name="Hemphill L."/>
            <person name="Shang Y."/>
            <person name="Youmans B."/>
            <person name="Ayvaz T."/>
            <person name="Ross M."/>
            <person name="Santibanez J."/>
            <person name="Aqrawi P."/>
            <person name="Gross S."/>
            <person name="Joshi V."/>
            <person name="Fowler G."/>
            <person name="Nazareth L."/>
            <person name="Reid J."/>
            <person name="Worley K."/>
            <person name="Petrosino J."/>
            <person name="Highlander S."/>
            <person name="Gibbs R."/>
        </authorList>
    </citation>
    <scope>NUCLEOTIDE SEQUENCE [LARGE SCALE GENOMIC DNA]</scope>
    <source>
        <strain evidence="2">ATCC 33861</strain>
    </source>
</reference>
<evidence type="ECO:0000256" key="1">
    <source>
        <dbReference type="SAM" id="SignalP"/>
    </source>
</evidence>
<dbReference type="GeneID" id="95431284"/>